<evidence type="ECO:0000313" key="3">
    <source>
        <dbReference type="Proteomes" id="UP001218231"/>
    </source>
</evidence>
<protein>
    <recommendedName>
        <fullName evidence="4">Lipoprotein</fullName>
    </recommendedName>
</protein>
<proteinExistence type="predicted"/>
<gene>
    <name evidence="2" type="ORF">PQ457_14405</name>
</gene>
<evidence type="ECO:0008006" key="4">
    <source>
        <dbReference type="Google" id="ProtNLM"/>
    </source>
</evidence>
<name>A0ABY7TWX2_9SPHN</name>
<sequence>MKRAAVTILALSLALGGCWGKKASKADDQRTASGQILPGSTSDAMIAYDALTSRAPLAPRAVAAAPSAAPTETAAPEEADSAAE</sequence>
<feature type="compositionally biased region" description="Acidic residues" evidence="1">
    <location>
        <begin position="75"/>
        <end position="84"/>
    </location>
</feature>
<evidence type="ECO:0000256" key="1">
    <source>
        <dbReference type="SAM" id="MobiDB-lite"/>
    </source>
</evidence>
<dbReference type="Proteomes" id="UP001218231">
    <property type="component" value="Chromosome"/>
</dbReference>
<dbReference type="PROSITE" id="PS51257">
    <property type="entry name" value="PROKAR_LIPOPROTEIN"/>
    <property type="match status" value="1"/>
</dbReference>
<evidence type="ECO:0000313" key="2">
    <source>
        <dbReference type="EMBL" id="WCT77096.1"/>
    </source>
</evidence>
<feature type="region of interest" description="Disordered" evidence="1">
    <location>
        <begin position="60"/>
        <end position="84"/>
    </location>
</feature>
<reference evidence="2 3" key="1">
    <citation type="submission" date="2023-02" db="EMBL/GenBank/DDBJ databases">
        <title>Genome sequence of Novosphingobium humi KACC 19094.</title>
        <authorList>
            <person name="Kim S."/>
            <person name="Heo J."/>
            <person name="Kwon S.-W."/>
        </authorList>
    </citation>
    <scope>NUCLEOTIDE SEQUENCE [LARGE SCALE GENOMIC DNA]</scope>
    <source>
        <strain evidence="2 3">KACC 19094</strain>
    </source>
</reference>
<feature type="compositionally biased region" description="Low complexity" evidence="1">
    <location>
        <begin position="60"/>
        <end position="74"/>
    </location>
</feature>
<dbReference type="RefSeq" id="WP_273617486.1">
    <property type="nucleotide sequence ID" value="NZ_CP103868.1"/>
</dbReference>
<accession>A0ABY7TWX2</accession>
<organism evidence="2 3">
    <name type="scientific">Novosphingobium humi</name>
    <dbReference type="NCBI Taxonomy" id="2282397"/>
    <lineage>
        <taxon>Bacteria</taxon>
        <taxon>Pseudomonadati</taxon>
        <taxon>Pseudomonadota</taxon>
        <taxon>Alphaproteobacteria</taxon>
        <taxon>Sphingomonadales</taxon>
        <taxon>Sphingomonadaceae</taxon>
        <taxon>Novosphingobium</taxon>
    </lineage>
</organism>
<keyword evidence="3" id="KW-1185">Reference proteome</keyword>
<dbReference type="EMBL" id="CP117417">
    <property type="protein sequence ID" value="WCT77096.1"/>
    <property type="molecule type" value="Genomic_DNA"/>
</dbReference>